<evidence type="ECO:0000313" key="2">
    <source>
        <dbReference type="Proteomes" id="UP000199065"/>
    </source>
</evidence>
<reference evidence="1 2" key="1">
    <citation type="submission" date="2016-10" db="EMBL/GenBank/DDBJ databases">
        <authorList>
            <person name="de Groot N.N."/>
        </authorList>
    </citation>
    <scope>NUCLEOTIDE SEQUENCE [LARGE SCALE GENOMIC DNA]</scope>
    <source>
        <strain>J11</strain>
        <strain evidence="2">PG 39</strain>
    </source>
</reference>
<protein>
    <recommendedName>
        <fullName evidence="3">ATP-binding protein</fullName>
    </recommendedName>
</protein>
<dbReference type="Proteomes" id="UP000199065">
    <property type="component" value="Unassembled WGS sequence"/>
</dbReference>
<dbReference type="Pfam" id="PF11305">
    <property type="entry name" value="DUF3107"/>
    <property type="match status" value="1"/>
</dbReference>
<dbReference type="OrthoDB" id="3268468at2"/>
<organism evidence="1 2">
    <name type="scientific">Corynebacterium spheniscorum</name>
    <dbReference type="NCBI Taxonomy" id="185761"/>
    <lineage>
        <taxon>Bacteria</taxon>
        <taxon>Bacillati</taxon>
        <taxon>Actinomycetota</taxon>
        <taxon>Actinomycetes</taxon>
        <taxon>Mycobacteriales</taxon>
        <taxon>Corynebacteriaceae</taxon>
        <taxon>Corynebacterium</taxon>
    </lineage>
</organism>
<proteinExistence type="predicted"/>
<dbReference type="STRING" id="185761.SAMN05660282_00269"/>
<gene>
    <name evidence="1" type="ORF">SAMN05660282_00269</name>
</gene>
<accession>A0A1I2PWF2</accession>
<dbReference type="EMBL" id="FOPJ01000001">
    <property type="protein sequence ID" value="SFG20472.1"/>
    <property type="molecule type" value="Genomic_DNA"/>
</dbReference>
<dbReference type="InterPro" id="IPR021456">
    <property type="entry name" value="DUF3107"/>
</dbReference>
<evidence type="ECO:0000313" key="1">
    <source>
        <dbReference type="EMBL" id="SFG20472.1"/>
    </source>
</evidence>
<sequence length="75" mass="8283">MEIKIGFVDSPRELSITMEGSQEDLAGRIHDALSQTQGTLDLQDTKGHRFIIRNERIAYVELGKGQARPVGFAGI</sequence>
<keyword evidence="2" id="KW-1185">Reference proteome</keyword>
<name>A0A1I2PWF2_9CORY</name>
<dbReference type="RefSeq" id="WP_092283622.1">
    <property type="nucleotide sequence ID" value="NZ_FOPJ01000001.1"/>
</dbReference>
<evidence type="ECO:0008006" key="3">
    <source>
        <dbReference type="Google" id="ProtNLM"/>
    </source>
</evidence>
<dbReference type="AlphaFoldDB" id="A0A1I2PWF2"/>